<evidence type="ECO:0000313" key="2">
    <source>
        <dbReference type="EMBL" id="AKK01992.1"/>
    </source>
</evidence>
<proteinExistence type="predicted"/>
<evidence type="ECO:0000313" key="3">
    <source>
        <dbReference type="Proteomes" id="UP000035368"/>
    </source>
</evidence>
<name>A0A0G3GT03_9CORY</name>
<dbReference type="Proteomes" id="UP000035368">
    <property type="component" value="Chromosome"/>
</dbReference>
<dbReference type="EMBL" id="CP011541">
    <property type="protein sequence ID" value="AKK01992.1"/>
    <property type="molecule type" value="Genomic_DNA"/>
</dbReference>
<evidence type="ECO:0000259" key="1">
    <source>
        <dbReference type="Pfam" id="PF18588"/>
    </source>
</evidence>
<dbReference type="RefSeq" id="WP_236684263.1">
    <property type="nucleotide sequence ID" value="NZ_CP011541.1"/>
</dbReference>
<reference evidence="2 3" key="1">
    <citation type="submission" date="2015-05" db="EMBL/GenBank/DDBJ databases">
        <title>Complete genome sequence of Corynebacterium epidermidicanis DSM 45586, isolated from the skin of a dog suffering from pruritus.</title>
        <authorList>
            <person name="Ruckert C."/>
            <person name="Albersmeier A."/>
            <person name="Winkler A."/>
            <person name="Tauch A."/>
        </authorList>
    </citation>
    <scope>NUCLEOTIDE SEQUENCE [LARGE SCALE GENOMIC DNA]</scope>
    <source>
        <strain evidence="2 3">DSM 45586</strain>
    </source>
</reference>
<dbReference type="Pfam" id="PF18588">
    <property type="entry name" value="WcbI"/>
    <property type="match status" value="1"/>
</dbReference>
<accession>A0A0G3GT03</accession>
<feature type="domain" description="Polysaccharide biosynthesis enzyme WcbI" evidence="1">
    <location>
        <begin position="32"/>
        <end position="226"/>
    </location>
</feature>
<dbReference type="KEGG" id="cei:CEPID_00490"/>
<gene>
    <name evidence="2" type="ORF">CEPID_00490</name>
</gene>
<dbReference type="Gene3D" id="3.40.50.12080">
    <property type="match status" value="2"/>
</dbReference>
<dbReference type="AlphaFoldDB" id="A0A0G3GT03"/>
<dbReference type="InterPro" id="IPR041307">
    <property type="entry name" value="WcbI"/>
</dbReference>
<protein>
    <recommendedName>
        <fullName evidence="1">Polysaccharide biosynthesis enzyme WcbI domain-containing protein</fullName>
    </recommendedName>
</protein>
<dbReference type="STRING" id="1050174.CEPID_00490"/>
<organism evidence="2 3">
    <name type="scientific">Corynebacterium epidermidicanis</name>
    <dbReference type="NCBI Taxonomy" id="1050174"/>
    <lineage>
        <taxon>Bacteria</taxon>
        <taxon>Bacillati</taxon>
        <taxon>Actinomycetota</taxon>
        <taxon>Actinomycetes</taxon>
        <taxon>Mycobacteriales</taxon>
        <taxon>Corynebacteriaceae</taxon>
        <taxon>Corynebacterium</taxon>
    </lineage>
</organism>
<keyword evidence="3" id="KW-1185">Reference proteome</keyword>
<sequence>MTSLREVTPRHHHFGTFYQLKSLPHPEGLPRIAVIGNCQAESLRILLDSAGAGLSFRIPPIHEWEASDLPFVRTALAHTDVLIVQQVRDDYRGLPVGTAQLATLLPRAARVVRFPVLRFDALNPYLAIIRPPNDPGLTPPLVPYHDLRLFAQAAGLRQRHPVPPEAFVACARVNVAELARRELRDGIVAMSDYLESNPVWHTLNHPDNATLAELAARVLRELGMSGEVKPPADREMLGRLQAPILPAAAEALGVSTHRPTWLQDGEPIAQSEIDAAHLDFYAAYPEAVTAGLRRHAARLNTLGFTQ</sequence>
<dbReference type="PATRIC" id="fig|1050174.4.peg.104"/>